<accession>A0AAP0K5K3</accession>
<dbReference type="EMBL" id="JBBNAE010000002">
    <property type="protein sequence ID" value="KAK9145127.1"/>
    <property type="molecule type" value="Genomic_DNA"/>
</dbReference>
<dbReference type="Proteomes" id="UP001417504">
    <property type="component" value="Unassembled WGS sequence"/>
</dbReference>
<keyword evidence="2" id="KW-1185">Reference proteome</keyword>
<sequence length="102" mass="11895">MSRERSRDRGKRRKERRARELEDVDVEIYRLLSGNVVRLLALIRYSCTVLPWNESESLISHLGLGKSNEMMVRVLGNLGFRDIVIKEDSGTMIRWVISVYIS</sequence>
<evidence type="ECO:0000313" key="1">
    <source>
        <dbReference type="EMBL" id="KAK9145127.1"/>
    </source>
</evidence>
<gene>
    <name evidence="1" type="ORF">Sjap_005030</name>
</gene>
<evidence type="ECO:0000313" key="2">
    <source>
        <dbReference type="Proteomes" id="UP001417504"/>
    </source>
</evidence>
<comment type="caution">
    <text evidence="1">The sequence shown here is derived from an EMBL/GenBank/DDBJ whole genome shotgun (WGS) entry which is preliminary data.</text>
</comment>
<proteinExistence type="predicted"/>
<protein>
    <submittedName>
        <fullName evidence="1">Uncharacterized protein</fullName>
    </submittedName>
</protein>
<organism evidence="1 2">
    <name type="scientific">Stephania japonica</name>
    <dbReference type="NCBI Taxonomy" id="461633"/>
    <lineage>
        <taxon>Eukaryota</taxon>
        <taxon>Viridiplantae</taxon>
        <taxon>Streptophyta</taxon>
        <taxon>Embryophyta</taxon>
        <taxon>Tracheophyta</taxon>
        <taxon>Spermatophyta</taxon>
        <taxon>Magnoliopsida</taxon>
        <taxon>Ranunculales</taxon>
        <taxon>Menispermaceae</taxon>
        <taxon>Menispermoideae</taxon>
        <taxon>Cissampelideae</taxon>
        <taxon>Stephania</taxon>
    </lineage>
</organism>
<reference evidence="1 2" key="1">
    <citation type="submission" date="2024-01" db="EMBL/GenBank/DDBJ databases">
        <title>Genome assemblies of Stephania.</title>
        <authorList>
            <person name="Yang L."/>
        </authorList>
    </citation>
    <scope>NUCLEOTIDE SEQUENCE [LARGE SCALE GENOMIC DNA]</scope>
    <source>
        <strain evidence="1">QJT</strain>
        <tissue evidence="1">Leaf</tissue>
    </source>
</reference>
<dbReference type="AlphaFoldDB" id="A0AAP0K5K3"/>
<name>A0AAP0K5K3_9MAGN</name>